<keyword evidence="2" id="KW-1185">Reference proteome</keyword>
<gene>
    <name evidence="1" type="ORF">C7374_11413</name>
</gene>
<dbReference type="AlphaFoldDB" id="A0A364JSN4"/>
<accession>A0A364JSN4</accession>
<reference evidence="1 2" key="1">
    <citation type="submission" date="2018-06" db="EMBL/GenBank/DDBJ databases">
        <title>Genomic Encyclopedia of Type Strains, Phase IV (KMG-IV): sequencing the most valuable type-strain genomes for metagenomic binning, comparative biology and taxonomic classification.</title>
        <authorList>
            <person name="Goeker M."/>
        </authorList>
    </citation>
    <scope>NUCLEOTIDE SEQUENCE [LARGE SCALE GENOMIC DNA]</scope>
    <source>
        <strain evidence="1 2">DSM 26720</strain>
    </source>
</reference>
<dbReference type="Proteomes" id="UP000249453">
    <property type="component" value="Unassembled WGS sequence"/>
</dbReference>
<name>A0A364JSN4_9HYPH</name>
<evidence type="ECO:0000313" key="2">
    <source>
        <dbReference type="Proteomes" id="UP000249453"/>
    </source>
</evidence>
<proteinExistence type="predicted"/>
<sequence>MNIHVNADLNPASIAAAAAVIGHNSQAEWSSGHIPLAPYEPTDEIEAVVDELVALHRERQFVLKNKTKLILAQKAAARSMLCTDADFEEDTNTDKVTAFGRKKVKLSKAAEKRVDTAIAAALEEIKSGQIVSRLAATIRHFPASIENFEKQDEEIKKVMTKLVKHLPVYPWVKSVKGFGDISFATIVGECGDIGSYKSVAAVWKRLGLAVMNGKRQGAPGEGATAQDWIAHGYNRQRRAVSWNARQQVIGGMGKWRPAYGCDLLHASYYQRVYAERARYESEKLGLPVERNEKTGNESYKMHAANRAHRYVEKRLIKHLYLEWRRAA</sequence>
<evidence type="ECO:0008006" key="3">
    <source>
        <dbReference type="Google" id="ProtNLM"/>
    </source>
</evidence>
<dbReference type="EMBL" id="QLMK01000014">
    <property type="protein sequence ID" value="RAK26328.1"/>
    <property type="molecule type" value="Genomic_DNA"/>
</dbReference>
<protein>
    <recommendedName>
        <fullName evidence="3">Transposase IS116/IS110/IS902 family protein</fullName>
    </recommendedName>
</protein>
<organism evidence="1 2">
    <name type="scientific">Falsochrobactrum ovis</name>
    <dbReference type="NCBI Taxonomy" id="1293442"/>
    <lineage>
        <taxon>Bacteria</taxon>
        <taxon>Pseudomonadati</taxon>
        <taxon>Pseudomonadota</taxon>
        <taxon>Alphaproteobacteria</taxon>
        <taxon>Hyphomicrobiales</taxon>
        <taxon>Brucellaceae</taxon>
        <taxon>Falsochrobactrum</taxon>
    </lineage>
</organism>
<evidence type="ECO:0000313" key="1">
    <source>
        <dbReference type="EMBL" id="RAK26328.1"/>
    </source>
</evidence>
<comment type="caution">
    <text evidence="1">The sequence shown here is derived from an EMBL/GenBank/DDBJ whole genome shotgun (WGS) entry which is preliminary data.</text>
</comment>
<dbReference type="RefSeq" id="WP_111576057.1">
    <property type="nucleotide sequence ID" value="NZ_JBHEEY010000025.1"/>
</dbReference>
<dbReference type="OrthoDB" id="8453171at2"/>